<dbReference type="STRING" id="1042311.A0A2T3Z619"/>
<dbReference type="AlphaFoldDB" id="A0A2T3Z619"/>
<organism evidence="1 2">
    <name type="scientific">Trichoderma asperellum (strain ATCC 204424 / CBS 433.97 / NBRC 101777)</name>
    <dbReference type="NCBI Taxonomy" id="1042311"/>
    <lineage>
        <taxon>Eukaryota</taxon>
        <taxon>Fungi</taxon>
        <taxon>Dikarya</taxon>
        <taxon>Ascomycota</taxon>
        <taxon>Pezizomycotina</taxon>
        <taxon>Sordariomycetes</taxon>
        <taxon>Hypocreomycetidae</taxon>
        <taxon>Hypocreales</taxon>
        <taxon>Hypocreaceae</taxon>
        <taxon>Trichoderma</taxon>
    </lineage>
</organism>
<gene>
    <name evidence="1" type="ORF">M441DRAFT_429815</name>
</gene>
<dbReference type="EMBL" id="KZ679263">
    <property type="protein sequence ID" value="PTB40253.1"/>
    <property type="molecule type" value="Genomic_DNA"/>
</dbReference>
<reference evidence="1 2" key="1">
    <citation type="submission" date="2016-07" db="EMBL/GenBank/DDBJ databases">
        <title>Multiple horizontal gene transfer events from other fungi enriched the ability of initially mycotrophic Trichoderma (Ascomycota) to feed on dead plant biomass.</title>
        <authorList>
            <consortium name="DOE Joint Genome Institute"/>
            <person name="Aerts A."/>
            <person name="Atanasova L."/>
            <person name="Chenthamara K."/>
            <person name="Zhang J."/>
            <person name="Grujic M."/>
            <person name="Henrissat B."/>
            <person name="Kuo A."/>
            <person name="Salamov A."/>
            <person name="Lipzen A."/>
            <person name="Labutti K."/>
            <person name="Barry K."/>
            <person name="Miao Y."/>
            <person name="Rahimi M.J."/>
            <person name="Shen Q."/>
            <person name="Grigoriev I.V."/>
            <person name="Kubicek C.P."/>
            <person name="Druzhinina I.S."/>
        </authorList>
    </citation>
    <scope>NUCLEOTIDE SEQUENCE [LARGE SCALE GENOMIC DNA]</scope>
    <source>
        <strain evidence="1 2">CBS 433.97</strain>
    </source>
</reference>
<name>A0A2T3Z619_TRIA4</name>
<sequence>MEPGSTRNMLIAHLNFKSYATRAENLQKHMLGMEHPWDVVAIQDPLHELLWPHELLWLIRGIRRTHQIYYQTKRSATENDHPMHGGYENVCESRITVSKLSGHEPVMFYENSGLPQSTYHEVFFYGRLIYHDAVKCMGEGL</sequence>
<protein>
    <submittedName>
        <fullName evidence="1">Uncharacterized protein</fullName>
    </submittedName>
</protein>
<evidence type="ECO:0000313" key="2">
    <source>
        <dbReference type="Proteomes" id="UP000240493"/>
    </source>
</evidence>
<evidence type="ECO:0000313" key="1">
    <source>
        <dbReference type="EMBL" id="PTB40253.1"/>
    </source>
</evidence>
<proteinExistence type="predicted"/>
<accession>A0A2T3Z619</accession>
<dbReference type="Proteomes" id="UP000240493">
    <property type="component" value="Unassembled WGS sequence"/>
</dbReference>
<keyword evidence="2" id="KW-1185">Reference proteome</keyword>